<sequence length="90" mass="10046">MKDIFSINYQYLIMARDAAKSNSGELLSGIPRSILDKLSEMSVEEIGELAQSAGVSLLGIRLSESEMIQLMNMPKSYRTTYVVSLPTRRT</sequence>
<reference evidence="1 2" key="1">
    <citation type="submission" date="2016-10" db="EMBL/GenBank/DDBJ databases">
        <authorList>
            <person name="de Groot N.N."/>
        </authorList>
    </citation>
    <scope>NUCLEOTIDE SEQUENCE [LARGE SCALE GENOMIC DNA]</scope>
    <source>
        <strain evidence="1 2">Nm1</strain>
    </source>
</reference>
<dbReference type="Gene3D" id="1.10.4000.10">
    <property type="entry name" value="Flagellar transcriptional activator FlhD"/>
    <property type="match status" value="1"/>
</dbReference>
<keyword evidence="1" id="KW-0969">Cilium</keyword>
<dbReference type="InterPro" id="IPR036194">
    <property type="entry name" value="FlhD_sf"/>
</dbReference>
<dbReference type="AlphaFoldDB" id="A0A1H3F7W8"/>
<keyword evidence="2" id="KW-1185">Reference proteome</keyword>
<dbReference type="RefSeq" id="WP_090412397.1">
    <property type="nucleotide sequence ID" value="NZ_FNOY01000011.1"/>
</dbReference>
<dbReference type="STRING" id="44576.SAMN05421881_10113"/>
<name>A0A1H3F7W8_9PROT</name>
<dbReference type="OrthoDB" id="9342804at2"/>
<evidence type="ECO:0000313" key="1">
    <source>
        <dbReference type="EMBL" id="SDX86947.1"/>
    </source>
</evidence>
<dbReference type="SUPFAM" id="SSF63592">
    <property type="entry name" value="Flagellar transcriptional activator FlhD"/>
    <property type="match status" value="1"/>
</dbReference>
<organism evidence="1 2">
    <name type="scientific">Nitrosomonas halophila</name>
    <dbReference type="NCBI Taxonomy" id="44576"/>
    <lineage>
        <taxon>Bacteria</taxon>
        <taxon>Pseudomonadati</taxon>
        <taxon>Pseudomonadota</taxon>
        <taxon>Betaproteobacteria</taxon>
        <taxon>Nitrosomonadales</taxon>
        <taxon>Nitrosomonadaceae</taxon>
        <taxon>Nitrosomonas</taxon>
    </lineage>
</organism>
<keyword evidence="1" id="KW-0966">Cell projection</keyword>
<protein>
    <submittedName>
        <fullName evidence="1">Flagellar transcriptional activator FlhD</fullName>
    </submittedName>
</protein>
<proteinExistence type="predicted"/>
<evidence type="ECO:0000313" key="2">
    <source>
        <dbReference type="Proteomes" id="UP000198640"/>
    </source>
</evidence>
<gene>
    <name evidence="1" type="ORF">SAMN05421881_10113</name>
</gene>
<dbReference type="EMBL" id="FNOY01000011">
    <property type="protein sequence ID" value="SDX86947.1"/>
    <property type="molecule type" value="Genomic_DNA"/>
</dbReference>
<dbReference type="Proteomes" id="UP000198640">
    <property type="component" value="Unassembled WGS sequence"/>
</dbReference>
<accession>A0A1H3F7W8</accession>
<keyword evidence="1" id="KW-0282">Flagellum</keyword>